<dbReference type="EMBL" id="ML743675">
    <property type="protein sequence ID" value="KAE8131123.1"/>
    <property type="molecule type" value="Genomic_DNA"/>
</dbReference>
<sequence length="203" mass="22408">MSLRTKPYVPPWCLLFLRHQSPNDRTAPTTLCHSTQQATQASYDLLSIAVGILHPAGLLPYLPVRCWHFIVAASLPLLRATIPKDKLVSSSHPNAQLLEAAIDAIRECSPHDTPMAVRYFEFLERLVRSSLTLPPHTTEHGQVVHHDMNKSVVSPPPGGYIGAADSDFMTSIEIAELGDFPAPLNHYFTDLLSMEPMHVEGGL</sequence>
<dbReference type="GeneID" id="43647388"/>
<dbReference type="RefSeq" id="XP_031907186.1">
    <property type="nucleotide sequence ID" value="XM_032063178.1"/>
</dbReference>
<evidence type="ECO:0000313" key="2">
    <source>
        <dbReference type="Proteomes" id="UP000325672"/>
    </source>
</evidence>
<evidence type="ECO:0000313" key="1">
    <source>
        <dbReference type="EMBL" id="KAE8131123.1"/>
    </source>
</evidence>
<organism evidence="1 2">
    <name type="scientific">Aspergillus pseudotamarii</name>
    <dbReference type="NCBI Taxonomy" id="132259"/>
    <lineage>
        <taxon>Eukaryota</taxon>
        <taxon>Fungi</taxon>
        <taxon>Dikarya</taxon>
        <taxon>Ascomycota</taxon>
        <taxon>Pezizomycotina</taxon>
        <taxon>Eurotiomycetes</taxon>
        <taxon>Eurotiomycetidae</taxon>
        <taxon>Eurotiales</taxon>
        <taxon>Aspergillaceae</taxon>
        <taxon>Aspergillus</taxon>
        <taxon>Aspergillus subgen. Circumdati</taxon>
    </lineage>
</organism>
<name>A0A5N6SCL2_ASPPS</name>
<proteinExistence type="predicted"/>
<protein>
    <submittedName>
        <fullName evidence="1">Uncharacterized protein</fullName>
    </submittedName>
</protein>
<keyword evidence="2" id="KW-1185">Reference proteome</keyword>
<dbReference type="AlphaFoldDB" id="A0A5N6SCL2"/>
<accession>A0A5N6SCL2</accession>
<dbReference type="OrthoDB" id="2262349at2759"/>
<gene>
    <name evidence="1" type="ORF">BDV38DRAFT_32911</name>
</gene>
<reference evidence="1 2" key="1">
    <citation type="submission" date="2019-04" db="EMBL/GenBank/DDBJ databases">
        <title>Friends and foes A comparative genomics study of 23 Aspergillus species from section Flavi.</title>
        <authorList>
            <consortium name="DOE Joint Genome Institute"/>
            <person name="Kjaerbolling I."/>
            <person name="Vesth T."/>
            <person name="Frisvad J.C."/>
            <person name="Nybo J.L."/>
            <person name="Theobald S."/>
            <person name="Kildgaard S."/>
            <person name="Isbrandt T."/>
            <person name="Kuo A."/>
            <person name="Sato A."/>
            <person name="Lyhne E.K."/>
            <person name="Kogle M.E."/>
            <person name="Wiebenga A."/>
            <person name="Kun R.S."/>
            <person name="Lubbers R.J."/>
            <person name="Makela M.R."/>
            <person name="Barry K."/>
            <person name="Chovatia M."/>
            <person name="Clum A."/>
            <person name="Daum C."/>
            <person name="Haridas S."/>
            <person name="He G."/>
            <person name="LaButti K."/>
            <person name="Lipzen A."/>
            <person name="Mondo S."/>
            <person name="Riley R."/>
            <person name="Salamov A."/>
            <person name="Simmons B.A."/>
            <person name="Magnuson J.K."/>
            <person name="Henrissat B."/>
            <person name="Mortensen U.H."/>
            <person name="Larsen T.O."/>
            <person name="Devries R.P."/>
            <person name="Grigoriev I.V."/>
            <person name="Machida M."/>
            <person name="Baker S.E."/>
            <person name="Andersen M.R."/>
        </authorList>
    </citation>
    <scope>NUCLEOTIDE SEQUENCE [LARGE SCALE GENOMIC DNA]</scope>
    <source>
        <strain evidence="1 2">CBS 117625</strain>
    </source>
</reference>
<dbReference type="Proteomes" id="UP000325672">
    <property type="component" value="Unassembled WGS sequence"/>
</dbReference>